<dbReference type="OrthoDB" id="1190494at2"/>
<protein>
    <submittedName>
        <fullName evidence="3">4-phosphopantetheinyl transferase</fullName>
    </submittedName>
</protein>
<evidence type="ECO:0000256" key="1">
    <source>
        <dbReference type="ARBA" id="ARBA00022679"/>
    </source>
</evidence>
<dbReference type="Pfam" id="PF01648">
    <property type="entry name" value="ACPS"/>
    <property type="match status" value="1"/>
</dbReference>
<evidence type="ECO:0000313" key="4">
    <source>
        <dbReference type="Proteomes" id="UP000216605"/>
    </source>
</evidence>
<dbReference type="InterPro" id="IPR008278">
    <property type="entry name" value="4-PPantetheinyl_Trfase_dom"/>
</dbReference>
<dbReference type="AlphaFoldDB" id="A0A255ZB47"/>
<feature type="domain" description="4'-phosphopantetheinyl transferase" evidence="2">
    <location>
        <begin position="104"/>
        <end position="165"/>
    </location>
</feature>
<name>A0A255ZB47_9FLAO</name>
<organism evidence="3 4">
    <name type="scientific">Flavobacterium cyanobacteriorum</name>
    <dbReference type="NCBI Taxonomy" id="2022802"/>
    <lineage>
        <taxon>Bacteria</taxon>
        <taxon>Pseudomonadati</taxon>
        <taxon>Bacteroidota</taxon>
        <taxon>Flavobacteriia</taxon>
        <taxon>Flavobacteriales</taxon>
        <taxon>Flavobacteriaceae</taxon>
        <taxon>Flavobacterium</taxon>
    </lineage>
</organism>
<accession>A0A255ZB47</accession>
<comment type="caution">
    <text evidence="3">The sequence shown here is derived from an EMBL/GenBank/DDBJ whole genome shotgun (WGS) entry which is preliminary data.</text>
</comment>
<evidence type="ECO:0000259" key="2">
    <source>
        <dbReference type="Pfam" id="PF01648"/>
    </source>
</evidence>
<dbReference type="InterPro" id="IPR037143">
    <property type="entry name" value="4-PPantetheinyl_Trfase_dom_sf"/>
</dbReference>
<gene>
    <name evidence="3" type="ORF">CHU92_04745</name>
</gene>
<sequence length="210" mass="24115">MPLYKAVTIQDDTRLLIWKITETAEELSAGVALKEVCRSRIDKMRSEEHRKGFMSVRRLLQEAGYTDHDLYYAEDGKPHLKDGKNISITHSFGFSAIIISSRNVGIDMELRREKVVRIAAKFIAAEFSYLDPAQADDYIRRLIVIWGVKEAIFKMVSREGISFKGHIKVLPFLAEDGKGSAKLDFKEIDRMYGFCFEEIEDFTLVYAFEA</sequence>
<dbReference type="Gene3D" id="3.90.470.20">
    <property type="entry name" value="4'-phosphopantetheinyl transferase domain"/>
    <property type="match status" value="1"/>
</dbReference>
<keyword evidence="1 3" id="KW-0808">Transferase</keyword>
<dbReference type="SUPFAM" id="SSF56214">
    <property type="entry name" value="4'-phosphopantetheinyl transferase"/>
    <property type="match status" value="1"/>
</dbReference>
<dbReference type="RefSeq" id="WP_094413129.1">
    <property type="nucleotide sequence ID" value="NZ_NOXV01000211.1"/>
</dbReference>
<dbReference type="Proteomes" id="UP000216605">
    <property type="component" value="Unassembled WGS sequence"/>
</dbReference>
<evidence type="ECO:0000313" key="3">
    <source>
        <dbReference type="EMBL" id="OYQ38641.1"/>
    </source>
</evidence>
<keyword evidence="4" id="KW-1185">Reference proteome</keyword>
<dbReference type="GO" id="GO:0000287">
    <property type="term" value="F:magnesium ion binding"/>
    <property type="evidence" value="ECO:0007669"/>
    <property type="project" value="InterPro"/>
</dbReference>
<proteinExistence type="predicted"/>
<dbReference type="GO" id="GO:0008897">
    <property type="term" value="F:holo-[acyl-carrier-protein] synthase activity"/>
    <property type="evidence" value="ECO:0007669"/>
    <property type="project" value="InterPro"/>
</dbReference>
<reference evidence="3 4" key="1">
    <citation type="submission" date="2017-07" db="EMBL/GenBank/DDBJ databases">
        <title>Flavobacterium cyanobacteriorum sp. nov., isolated from cyanobacterial aggregates in a eutrophic lake.</title>
        <authorList>
            <person name="Cai H."/>
        </authorList>
    </citation>
    <scope>NUCLEOTIDE SEQUENCE [LARGE SCALE GENOMIC DNA]</scope>
    <source>
        <strain evidence="3 4">TH021</strain>
    </source>
</reference>
<dbReference type="EMBL" id="NOXV01000211">
    <property type="protein sequence ID" value="OYQ38641.1"/>
    <property type="molecule type" value="Genomic_DNA"/>
</dbReference>